<sequence>MAPPDQAPECVFALEEYMHLQEQHEEISTHLEQIRPRQSSASSVSARSSSSSSSLPSPTLPSRTGARHHARARARCSGWQKPACGSDAHALDTIVDEETLHEISADERRLLALNESIKRALTELLNTDTVRGDNSTRMWAQARLMETEKELRSGRRRRGSPGAEW</sequence>
<dbReference type="OrthoDB" id="4509729at2759"/>
<dbReference type="Proteomes" id="UP000019374">
    <property type="component" value="Unassembled WGS sequence"/>
</dbReference>
<evidence type="ECO:0000256" key="1">
    <source>
        <dbReference type="SAM" id="MobiDB-lite"/>
    </source>
</evidence>
<reference evidence="2 3" key="1">
    <citation type="journal article" date="2013" name="Chin. Sci. Bull.">
        <title>Genome survey uncovers the secrets of sex and lifestyle in caterpillar fungus.</title>
        <authorList>
            <person name="Hu X."/>
            <person name="Zhang Y."/>
            <person name="Xiao G."/>
            <person name="Zheng P."/>
            <person name="Xia Y."/>
            <person name="Zhang X."/>
            <person name="St Leger R.J."/>
            <person name="Liu X."/>
            <person name="Wang C."/>
        </authorList>
    </citation>
    <scope>NUCLEOTIDE SEQUENCE [LARGE SCALE GENOMIC DNA]</scope>
    <source>
        <strain evidence="3">Co18 / CGMCC 3.14243</strain>
        <tissue evidence="2">Fruit-body</tissue>
    </source>
</reference>
<feature type="compositionally biased region" description="Low complexity" evidence="1">
    <location>
        <begin position="39"/>
        <end position="64"/>
    </location>
</feature>
<evidence type="ECO:0000313" key="3">
    <source>
        <dbReference type="Proteomes" id="UP000019374"/>
    </source>
</evidence>
<accession>T5AEF4</accession>
<feature type="region of interest" description="Disordered" evidence="1">
    <location>
        <begin position="23"/>
        <end position="74"/>
    </location>
</feature>
<dbReference type="eggNOG" id="ENOG502T0XX">
    <property type="taxonomic scope" value="Eukaryota"/>
</dbReference>
<dbReference type="AlphaFoldDB" id="T5AEF4"/>
<gene>
    <name evidence="2" type="ORF">OCS_04082</name>
</gene>
<dbReference type="EMBL" id="KE652911">
    <property type="protein sequence ID" value="EQL00208.1"/>
    <property type="molecule type" value="Genomic_DNA"/>
</dbReference>
<protein>
    <submittedName>
        <fullName evidence="2">Uncharacterized protein</fullName>
    </submittedName>
</protein>
<dbReference type="HOGENOM" id="CLU_109060_0_0_1"/>
<feature type="compositionally biased region" description="Basic and acidic residues" evidence="1">
    <location>
        <begin position="23"/>
        <end position="35"/>
    </location>
</feature>
<feature type="compositionally biased region" description="Basic residues" evidence="1">
    <location>
        <begin position="65"/>
        <end position="74"/>
    </location>
</feature>
<name>T5AEF4_OPHSC</name>
<organism evidence="2 3">
    <name type="scientific">Ophiocordyceps sinensis (strain Co18 / CGMCC 3.14243)</name>
    <name type="common">Yarsagumba caterpillar fungus</name>
    <name type="synonym">Hirsutella sinensis</name>
    <dbReference type="NCBI Taxonomy" id="911162"/>
    <lineage>
        <taxon>Eukaryota</taxon>
        <taxon>Fungi</taxon>
        <taxon>Dikarya</taxon>
        <taxon>Ascomycota</taxon>
        <taxon>Pezizomycotina</taxon>
        <taxon>Sordariomycetes</taxon>
        <taxon>Hypocreomycetidae</taxon>
        <taxon>Hypocreales</taxon>
        <taxon>Ophiocordycipitaceae</taxon>
        <taxon>Ophiocordyceps</taxon>
    </lineage>
</organism>
<evidence type="ECO:0000313" key="2">
    <source>
        <dbReference type="EMBL" id="EQL00208.1"/>
    </source>
</evidence>
<proteinExistence type="predicted"/>